<name>A0A3N2QCV9_9BACT</name>
<organism evidence="4 5">
    <name type="scientific">Candidatus Cardinium hertigii</name>
    <dbReference type="NCBI Taxonomy" id="247481"/>
    <lineage>
        <taxon>Bacteria</taxon>
        <taxon>Pseudomonadati</taxon>
        <taxon>Bacteroidota</taxon>
        <taxon>Cytophagia</taxon>
        <taxon>Cytophagales</taxon>
        <taxon>Amoebophilaceae</taxon>
        <taxon>Candidatus Cardinium</taxon>
    </lineage>
</organism>
<accession>A0A3N2QCV9</accession>
<evidence type="ECO:0000256" key="1">
    <source>
        <dbReference type="ARBA" id="ARBA00022980"/>
    </source>
</evidence>
<dbReference type="GO" id="GO:0006412">
    <property type="term" value="P:translation"/>
    <property type="evidence" value="ECO:0007669"/>
    <property type="project" value="UniProtKB-UniRule"/>
</dbReference>
<dbReference type="InterPro" id="IPR023803">
    <property type="entry name" value="Ribosomal_bS16_dom_sf"/>
</dbReference>
<dbReference type="PROSITE" id="PS00732">
    <property type="entry name" value="RIBOSOMAL_S16"/>
    <property type="match status" value="1"/>
</dbReference>
<keyword evidence="1 3" id="KW-0689">Ribosomal protein</keyword>
<evidence type="ECO:0000313" key="5">
    <source>
        <dbReference type="Proteomes" id="UP000270927"/>
    </source>
</evidence>
<dbReference type="Proteomes" id="UP000270927">
    <property type="component" value="Unassembled WGS sequence"/>
</dbReference>
<keyword evidence="2 3" id="KW-0687">Ribonucleoprotein</keyword>
<comment type="similarity">
    <text evidence="3">Belongs to the bacterial ribosomal protein bS16 family.</text>
</comment>
<proteinExistence type="inferred from homology"/>
<dbReference type="PANTHER" id="PTHR12919:SF20">
    <property type="entry name" value="SMALL RIBOSOMAL SUBUNIT PROTEIN BS16M"/>
    <property type="match status" value="1"/>
</dbReference>
<dbReference type="NCBIfam" id="TIGR00002">
    <property type="entry name" value="S16"/>
    <property type="match status" value="1"/>
</dbReference>
<comment type="caution">
    <text evidence="4">The sequence shown here is derived from an EMBL/GenBank/DDBJ whole genome shotgun (WGS) entry which is preliminary data.</text>
</comment>
<sequence>MAVKIRLARCGRRHLAEYDIVVADARSPRDGRFIEKIGNYNPNTAPSTIRLNEASALKWLFQGAQPTDTVKGLLSKQGIMLRKHLQIGVNKGAITQEQADEKFRLWQAERAQSITQ</sequence>
<dbReference type="EMBL" id="RARA01000018">
    <property type="protein sequence ID" value="ROT47644.1"/>
    <property type="molecule type" value="Genomic_DNA"/>
</dbReference>
<dbReference type="GO" id="GO:0005737">
    <property type="term" value="C:cytoplasm"/>
    <property type="evidence" value="ECO:0007669"/>
    <property type="project" value="UniProtKB-ARBA"/>
</dbReference>
<evidence type="ECO:0000256" key="3">
    <source>
        <dbReference type="HAMAP-Rule" id="MF_00385"/>
    </source>
</evidence>
<dbReference type="Pfam" id="PF00886">
    <property type="entry name" value="Ribosomal_S16"/>
    <property type="match status" value="1"/>
</dbReference>
<evidence type="ECO:0000256" key="2">
    <source>
        <dbReference type="ARBA" id="ARBA00023274"/>
    </source>
</evidence>
<dbReference type="GO" id="GO:0015935">
    <property type="term" value="C:small ribosomal subunit"/>
    <property type="evidence" value="ECO:0007669"/>
    <property type="project" value="TreeGrafter"/>
</dbReference>
<gene>
    <name evidence="3 4" type="primary">rpsP</name>
    <name evidence="4" type="ORF">EDM02_01200</name>
</gene>
<dbReference type="RefSeq" id="WP_123662414.1">
    <property type="nucleotide sequence ID" value="NZ_RARA01000018.1"/>
</dbReference>
<dbReference type="PANTHER" id="PTHR12919">
    <property type="entry name" value="30S RIBOSOMAL PROTEIN S16"/>
    <property type="match status" value="1"/>
</dbReference>
<dbReference type="AlphaFoldDB" id="A0A3N2QCV9"/>
<dbReference type="GO" id="GO:0003735">
    <property type="term" value="F:structural constituent of ribosome"/>
    <property type="evidence" value="ECO:0007669"/>
    <property type="project" value="InterPro"/>
</dbReference>
<evidence type="ECO:0000313" key="4">
    <source>
        <dbReference type="EMBL" id="ROT47644.1"/>
    </source>
</evidence>
<dbReference type="OrthoDB" id="9807878at2"/>
<dbReference type="SUPFAM" id="SSF54565">
    <property type="entry name" value="Ribosomal protein S16"/>
    <property type="match status" value="1"/>
</dbReference>
<protein>
    <recommendedName>
        <fullName evidence="3">Small ribosomal subunit protein bS16</fullName>
    </recommendedName>
</protein>
<keyword evidence="5" id="KW-1185">Reference proteome</keyword>
<dbReference type="Gene3D" id="3.30.1320.10">
    <property type="match status" value="1"/>
</dbReference>
<dbReference type="InterPro" id="IPR020592">
    <property type="entry name" value="Ribosomal_bS16_CS"/>
</dbReference>
<dbReference type="InterPro" id="IPR000307">
    <property type="entry name" value="Ribosomal_bS16"/>
</dbReference>
<dbReference type="HAMAP" id="MF_00385">
    <property type="entry name" value="Ribosomal_bS16"/>
    <property type="match status" value="1"/>
</dbReference>
<reference evidence="4 5" key="1">
    <citation type="submission" date="2018-09" db="EMBL/GenBank/DDBJ databases">
        <title>Comparative Genomics of Wolbachia-Cardinium Dual Endosymbiosis in a Plant-Parasitic Nematode.</title>
        <authorList>
            <person name="Brown A.M.V."/>
            <person name="Wasala S.K."/>
            <person name="Howe D.K."/>
            <person name="Peetz A.B."/>
            <person name="Zasada I.A."/>
            <person name="Denver D.R."/>
        </authorList>
    </citation>
    <scope>NUCLEOTIDE SEQUENCE [LARGE SCALE GENOMIC DNA]</scope>
    <source>
        <strain evidence="4 5">Pp_1</strain>
    </source>
</reference>